<dbReference type="STRING" id="656366.AS189_06220"/>
<accession>A0A1H5NQN4</accession>
<evidence type="ECO:0000313" key="1">
    <source>
        <dbReference type="EMBL" id="SEF03800.1"/>
    </source>
</evidence>
<organism evidence="1 2">
    <name type="scientific">Arthrobacter alpinus</name>
    <dbReference type="NCBI Taxonomy" id="656366"/>
    <lineage>
        <taxon>Bacteria</taxon>
        <taxon>Bacillati</taxon>
        <taxon>Actinomycetota</taxon>
        <taxon>Actinomycetes</taxon>
        <taxon>Micrococcales</taxon>
        <taxon>Micrococcaceae</taxon>
        <taxon>Arthrobacter</taxon>
    </lineage>
</organism>
<evidence type="ECO:0000313" key="2">
    <source>
        <dbReference type="Proteomes" id="UP000182725"/>
    </source>
</evidence>
<protein>
    <submittedName>
        <fullName evidence="1">Uncharacterized protein</fullName>
    </submittedName>
</protein>
<dbReference type="AlphaFoldDB" id="A0A0U3PPF9"/>
<dbReference type="EMBL" id="FNTV01000001">
    <property type="protein sequence ID" value="SEF03800.1"/>
    <property type="molecule type" value="Genomic_DNA"/>
</dbReference>
<proteinExistence type="predicted"/>
<sequence>MKMSTLLLHTFSMAFPIVVVVLGIMVLVGKSVFLPFFIGALVIMLALLVLMYLDKKKNRAAGQ</sequence>
<gene>
    <name evidence="1" type="ORF">SAMN04489740_3928</name>
</gene>
<name>A0A0U3PPF9_9MICC</name>
<dbReference type="KEGG" id="arw:MB46_12495"/>
<dbReference type="Proteomes" id="UP000182725">
    <property type="component" value="Unassembled WGS sequence"/>
</dbReference>
<reference evidence="1 2" key="1">
    <citation type="submission" date="2016-10" db="EMBL/GenBank/DDBJ databases">
        <authorList>
            <person name="de Groot N.N."/>
        </authorList>
    </citation>
    <scope>NUCLEOTIDE SEQUENCE [LARGE SCALE GENOMIC DNA]</scope>
    <source>
        <strain evidence="1 2">DSM 22274</strain>
    </source>
</reference>
<accession>A0A0U3PPF9</accession>